<evidence type="ECO:0000256" key="8">
    <source>
        <dbReference type="ARBA" id="ARBA00023157"/>
    </source>
</evidence>
<dbReference type="InterPro" id="IPR002233">
    <property type="entry name" value="ADR_fam"/>
</dbReference>
<dbReference type="PANTHER" id="PTHR24248">
    <property type="entry name" value="ADRENERGIC RECEPTOR-RELATED G-PROTEIN COUPLED RECEPTOR"/>
    <property type="match status" value="1"/>
</dbReference>
<evidence type="ECO:0000256" key="10">
    <source>
        <dbReference type="ARBA" id="ARBA00023224"/>
    </source>
</evidence>
<dbReference type="SMART" id="SM01381">
    <property type="entry name" value="7TM_GPCR_Srsx"/>
    <property type="match status" value="1"/>
</dbReference>
<dbReference type="InterPro" id="IPR017452">
    <property type="entry name" value="GPCR_Rhodpsn_7TM"/>
</dbReference>
<dbReference type="PRINTS" id="PR01103">
    <property type="entry name" value="ADRENERGICR"/>
</dbReference>
<keyword evidence="3" id="KW-1003">Cell membrane</keyword>
<evidence type="ECO:0000256" key="3">
    <source>
        <dbReference type="ARBA" id="ARBA00022475"/>
    </source>
</evidence>
<protein>
    <recommendedName>
        <fullName evidence="2">Alpha-2B adrenergic receptor</fullName>
    </recommendedName>
    <alternativeName>
        <fullName evidence="11">Alpha-2B adrenoreceptor</fullName>
    </alternativeName>
</protein>
<feature type="transmembrane region" description="Helical" evidence="14">
    <location>
        <begin position="140"/>
        <end position="160"/>
    </location>
</feature>
<evidence type="ECO:0000313" key="17">
    <source>
        <dbReference type="RefSeq" id="XP_026076020.1"/>
    </source>
</evidence>
<dbReference type="PRINTS" id="PR00237">
    <property type="entry name" value="GPCRRHODOPSN"/>
</dbReference>
<dbReference type="AlphaFoldDB" id="A0A6P6KUN3"/>
<dbReference type="FunFam" id="1.20.1070.10:FF:000100">
    <property type="entry name" value="alpha-2B adrenergic receptor"/>
    <property type="match status" value="1"/>
</dbReference>
<dbReference type="GO" id="GO:0071881">
    <property type="term" value="P:adenylate cyclase-inhibiting adrenergic receptor signaling pathway"/>
    <property type="evidence" value="ECO:0007669"/>
    <property type="project" value="UniProtKB-ARBA"/>
</dbReference>
<evidence type="ECO:0000256" key="6">
    <source>
        <dbReference type="ARBA" id="ARBA00023040"/>
    </source>
</evidence>
<feature type="transmembrane region" description="Helical" evidence="14">
    <location>
        <begin position="364"/>
        <end position="385"/>
    </location>
</feature>
<dbReference type="RefSeq" id="XP_026076020.1">
    <property type="nucleotide sequence ID" value="XM_026220235.1"/>
</dbReference>
<accession>A0A6P6KUN3</accession>
<keyword evidence="10 12" id="KW-0807">Transducer</keyword>
<dbReference type="GO" id="GO:0005886">
    <property type="term" value="C:plasma membrane"/>
    <property type="evidence" value="ECO:0007669"/>
    <property type="project" value="UniProtKB-SubCell"/>
</dbReference>
<dbReference type="GO" id="GO:0030168">
    <property type="term" value="P:platelet activation"/>
    <property type="evidence" value="ECO:0007669"/>
    <property type="project" value="InterPro"/>
</dbReference>
<dbReference type="GO" id="GO:0019229">
    <property type="term" value="P:regulation of vasoconstriction"/>
    <property type="evidence" value="ECO:0007669"/>
    <property type="project" value="InterPro"/>
</dbReference>
<dbReference type="GO" id="GO:0006940">
    <property type="term" value="P:regulation of smooth muscle contraction"/>
    <property type="evidence" value="ECO:0007669"/>
    <property type="project" value="InterPro"/>
</dbReference>
<evidence type="ECO:0000256" key="5">
    <source>
        <dbReference type="ARBA" id="ARBA00022989"/>
    </source>
</evidence>
<dbReference type="InterPro" id="IPR000207">
    <property type="entry name" value="ADRA2B_rcpt"/>
</dbReference>
<keyword evidence="8" id="KW-1015">Disulfide bond</keyword>
<feature type="region of interest" description="Disordered" evidence="13">
    <location>
        <begin position="237"/>
        <end position="322"/>
    </location>
</feature>
<evidence type="ECO:0000313" key="16">
    <source>
        <dbReference type="Proteomes" id="UP000515129"/>
    </source>
</evidence>
<dbReference type="CDD" id="cd15321">
    <property type="entry name" value="7tmA_alpha2B_AR"/>
    <property type="match status" value="1"/>
</dbReference>
<feature type="transmembrane region" description="Helical" evidence="14">
    <location>
        <begin position="405"/>
        <end position="424"/>
    </location>
</feature>
<comment type="subcellular location">
    <subcellularLocation>
        <location evidence="1">Cell membrane</location>
        <topology evidence="1">Multi-pass membrane protein</topology>
    </subcellularLocation>
</comment>
<evidence type="ECO:0000256" key="12">
    <source>
        <dbReference type="RuleBase" id="RU000688"/>
    </source>
</evidence>
<evidence type="ECO:0000259" key="15">
    <source>
        <dbReference type="PROSITE" id="PS50262"/>
    </source>
</evidence>
<dbReference type="PROSITE" id="PS00237">
    <property type="entry name" value="G_PROTEIN_RECEP_F1_1"/>
    <property type="match status" value="1"/>
</dbReference>
<dbReference type="GO" id="GO:0004938">
    <property type="term" value="F:alpha2-adrenergic receptor activity"/>
    <property type="evidence" value="ECO:0007669"/>
    <property type="project" value="InterPro"/>
</dbReference>
<dbReference type="Pfam" id="PF00001">
    <property type="entry name" value="7tm_1"/>
    <property type="match status" value="1"/>
</dbReference>
<dbReference type="KEGG" id="caua:113054586"/>
<keyword evidence="7 14" id="KW-0472">Membrane</keyword>
<dbReference type="Proteomes" id="UP000515129">
    <property type="component" value="Chromosome 35"/>
</dbReference>
<keyword evidence="6 12" id="KW-0297">G-protein coupled receptor</keyword>
<evidence type="ECO:0000256" key="13">
    <source>
        <dbReference type="SAM" id="MobiDB-lite"/>
    </source>
</evidence>
<feature type="transmembrane region" description="Helical" evidence="14">
    <location>
        <begin position="60"/>
        <end position="79"/>
    </location>
</feature>
<feature type="transmembrane region" description="Helical" evidence="14">
    <location>
        <begin position="99"/>
        <end position="119"/>
    </location>
</feature>
<dbReference type="OrthoDB" id="5975661at2759"/>
<keyword evidence="5 14" id="KW-1133">Transmembrane helix</keyword>
<evidence type="ECO:0000256" key="2">
    <source>
        <dbReference type="ARBA" id="ARBA00019305"/>
    </source>
</evidence>
<reference evidence="17" key="1">
    <citation type="submission" date="2025-08" db="UniProtKB">
        <authorList>
            <consortium name="RefSeq"/>
        </authorList>
    </citation>
    <scope>IDENTIFICATION</scope>
    <source>
        <strain evidence="17">Wakin</strain>
        <tissue evidence="17">Muscle</tissue>
    </source>
</reference>
<comment type="similarity">
    <text evidence="12">Belongs to the G-protein coupled receptor 1 family.</text>
</comment>
<keyword evidence="16" id="KW-1185">Reference proteome</keyword>
<feature type="domain" description="G-protein coupled receptors family 1 profile" evidence="15">
    <location>
        <begin position="40"/>
        <end position="421"/>
    </location>
</feature>
<dbReference type="InterPro" id="IPR000276">
    <property type="entry name" value="GPCR_Rhodpsn"/>
</dbReference>
<sequence>MTTMPPSDVTFCNSSPTYSSEATAAFATVMTLIMLFTIFGNILVIIAVLKCRSLRGPQNLFLVSLAAADILVATLIIPFSLANELMGCWYFEAFWCDIILALDVFFCTSSIIHLCAISLDRYLSISRPVKYASQRTPYKIKWAIFVVWLISAAISFPPLVSMNKTKQSEYGPEPQCKLNEHRWYILYSSIGSFFAPCLIMILVYIRIYQIAKRHSRCPPGEPRKDCAGCDSLGRELQNGKNQRGDIPENVPNVPSAAASRSDSINQFQPPGESGQKMSHSRRCKDNEDSSSSGSDVGVVGGHHSNRTASNMRALEPGYQTSSPTQTYHNFIATSKGSQLASSIMKPTGTLNARRKTLIVREKRFTFVLAVVIGVFVVCWFPFFFSYSLQAICPKACELPKPLFKFFFWIGYCNSALNPLIYTIFNRDFRKAFKKILCKKYNDCSF</sequence>
<keyword evidence="4 12" id="KW-0812">Transmembrane</keyword>
<dbReference type="SUPFAM" id="SSF81321">
    <property type="entry name" value="Family A G protein-coupled receptor-like"/>
    <property type="match status" value="1"/>
</dbReference>
<dbReference type="PANTHER" id="PTHR24248:SF130">
    <property type="entry name" value="ALPHA-2B ADRENERGIC RECEPTOR"/>
    <property type="match status" value="1"/>
</dbReference>
<evidence type="ECO:0000256" key="14">
    <source>
        <dbReference type="SAM" id="Phobius"/>
    </source>
</evidence>
<evidence type="ECO:0000256" key="9">
    <source>
        <dbReference type="ARBA" id="ARBA00023170"/>
    </source>
</evidence>
<evidence type="ECO:0000256" key="11">
    <source>
        <dbReference type="ARBA" id="ARBA00031735"/>
    </source>
</evidence>
<dbReference type="PROSITE" id="PS50262">
    <property type="entry name" value="G_PROTEIN_RECEP_F1_2"/>
    <property type="match status" value="1"/>
</dbReference>
<dbReference type="PRINTS" id="PR00559">
    <property type="entry name" value="ADRENRGCA2BR"/>
</dbReference>
<feature type="transmembrane region" description="Helical" evidence="14">
    <location>
        <begin position="184"/>
        <end position="205"/>
    </location>
</feature>
<dbReference type="Gene3D" id="1.20.1070.10">
    <property type="entry name" value="Rhodopsin 7-helix transmembrane proteins"/>
    <property type="match status" value="1"/>
</dbReference>
<evidence type="ECO:0000256" key="1">
    <source>
        <dbReference type="ARBA" id="ARBA00004651"/>
    </source>
</evidence>
<proteinExistence type="inferred from homology"/>
<dbReference type="GeneID" id="113054586"/>
<gene>
    <name evidence="17" type="primary">LOC113054586</name>
</gene>
<evidence type="ECO:0000256" key="7">
    <source>
        <dbReference type="ARBA" id="ARBA00023136"/>
    </source>
</evidence>
<organism evidence="16 17">
    <name type="scientific">Carassius auratus</name>
    <name type="common">Goldfish</name>
    <dbReference type="NCBI Taxonomy" id="7957"/>
    <lineage>
        <taxon>Eukaryota</taxon>
        <taxon>Metazoa</taxon>
        <taxon>Chordata</taxon>
        <taxon>Craniata</taxon>
        <taxon>Vertebrata</taxon>
        <taxon>Euteleostomi</taxon>
        <taxon>Actinopterygii</taxon>
        <taxon>Neopterygii</taxon>
        <taxon>Teleostei</taxon>
        <taxon>Ostariophysi</taxon>
        <taxon>Cypriniformes</taxon>
        <taxon>Cyprinidae</taxon>
        <taxon>Cyprininae</taxon>
        <taxon>Carassius</taxon>
    </lineage>
</organism>
<keyword evidence="9 12" id="KW-0675">Receptor</keyword>
<evidence type="ECO:0000256" key="4">
    <source>
        <dbReference type="ARBA" id="ARBA00022692"/>
    </source>
</evidence>
<dbReference type="GO" id="GO:0051379">
    <property type="term" value="F:epinephrine binding"/>
    <property type="evidence" value="ECO:0007669"/>
    <property type="project" value="TreeGrafter"/>
</dbReference>
<feature type="compositionally biased region" description="Polar residues" evidence="13">
    <location>
        <begin position="258"/>
        <end position="268"/>
    </location>
</feature>
<feature type="transmembrane region" description="Helical" evidence="14">
    <location>
        <begin position="24"/>
        <end position="48"/>
    </location>
</feature>
<name>A0A6P6KUN3_CARAU</name>